<evidence type="ECO:0000256" key="2">
    <source>
        <dbReference type="SAM" id="Phobius"/>
    </source>
</evidence>
<sequence length="175" mass="18617">MILELLAAIALALSVGGLVVFLRKLSGGRLPKTAIPVMAALALVGFAVWGDYTWAARTASALPDRLVVVDKVSQSNVWRPWSFVFPVAERFVAADVGGARRNANDPDAVRVDLYFLERRVPAERQTVVMDCGAATPPGTDGKAVGDEADRAGRVQDLVCSQVPPLTTGSSDAENR</sequence>
<feature type="compositionally biased region" description="Polar residues" evidence="1">
    <location>
        <begin position="163"/>
        <end position="175"/>
    </location>
</feature>
<comment type="caution">
    <text evidence="3">The sequence shown here is derived from an EMBL/GenBank/DDBJ whole genome shotgun (WGS) entry which is preliminary data.</text>
</comment>
<dbReference type="RefSeq" id="WP_322184923.1">
    <property type="nucleotide sequence ID" value="NZ_JAXLPB010000001.1"/>
</dbReference>
<keyword evidence="2" id="KW-0812">Transmembrane</keyword>
<accession>A0ABU5HX29</accession>
<feature type="transmembrane region" description="Helical" evidence="2">
    <location>
        <begin position="6"/>
        <end position="22"/>
    </location>
</feature>
<feature type="region of interest" description="Disordered" evidence="1">
    <location>
        <begin position="155"/>
        <end position="175"/>
    </location>
</feature>
<name>A0ABU5HX29_9HYPH</name>
<proteinExistence type="predicted"/>
<keyword evidence="4" id="KW-1185">Reference proteome</keyword>
<evidence type="ECO:0000256" key="1">
    <source>
        <dbReference type="SAM" id="MobiDB-lite"/>
    </source>
</evidence>
<evidence type="ECO:0000313" key="4">
    <source>
        <dbReference type="Proteomes" id="UP001294412"/>
    </source>
</evidence>
<keyword evidence="2" id="KW-1133">Transmembrane helix</keyword>
<feature type="transmembrane region" description="Helical" evidence="2">
    <location>
        <begin position="34"/>
        <end position="55"/>
    </location>
</feature>
<keyword evidence="2" id="KW-0472">Membrane</keyword>
<dbReference type="EMBL" id="JAXLPB010000001">
    <property type="protein sequence ID" value="MDY8107689.1"/>
    <property type="molecule type" value="Genomic_DNA"/>
</dbReference>
<reference evidence="3 4" key="1">
    <citation type="submission" date="2023-12" db="EMBL/GenBank/DDBJ databases">
        <title>Description of Novel Strain Fulvimarina sp. 2208YS6-2-32 isolated from Uroteuthis (Photololigo) edulis.</title>
        <authorList>
            <person name="Park J.-S."/>
        </authorList>
    </citation>
    <scope>NUCLEOTIDE SEQUENCE [LARGE SCALE GENOMIC DNA]</scope>
    <source>
        <strain evidence="3 4">2208YS6-2-32</strain>
    </source>
</reference>
<protein>
    <submittedName>
        <fullName evidence="3">Uncharacterized protein</fullName>
    </submittedName>
</protein>
<dbReference type="Proteomes" id="UP001294412">
    <property type="component" value="Unassembled WGS sequence"/>
</dbReference>
<gene>
    <name evidence="3" type="ORF">U0C82_00820</name>
</gene>
<evidence type="ECO:0000313" key="3">
    <source>
        <dbReference type="EMBL" id="MDY8107689.1"/>
    </source>
</evidence>
<organism evidence="3 4">
    <name type="scientific">Fulvimarina uroteuthidis</name>
    <dbReference type="NCBI Taxonomy" id="3098149"/>
    <lineage>
        <taxon>Bacteria</taxon>
        <taxon>Pseudomonadati</taxon>
        <taxon>Pseudomonadota</taxon>
        <taxon>Alphaproteobacteria</taxon>
        <taxon>Hyphomicrobiales</taxon>
        <taxon>Aurantimonadaceae</taxon>
        <taxon>Fulvimarina</taxon>
    </lineage>
</organism>